<sequence length="299" mass="32925">MARRVAFKDTVAVIQNIKEDGGVILTNFSSNEDVQRVNTDAAPYIQKIIDDRASQSLPRETSRCFRLFGRSRTAREGWLQQPAFLEVLNHFLRTETVPDNEYGSTVIETNAILSAAATLDIGPGVKAQDLHRDDFIWQQTHTVKEGQGYQMGSDVSMGLLVPGVNTTKANGATLVEKFLATLSPYTDGAQFVPGSHLWDHSRRPKKDAVAVEMAVGEAFLFLGSTVHAGVGWIFPFLDAQDQLKGAQENQHLLWSKDEVQQWSLAAQKQAGYVLDNPFLGHCDEKNPVDVVGVDAEITG</sequence>
<dbReference type="SUPFAM" id="SSF51197">
    <property type="entry name" value="Clavaminate synthase-like"/>
    <property type="match status" value="1"/>
</dbReference>
<evidence type="ECO:0000313" key="1">
    <source>
        <dbReference type="EMBL" id="CAF9943001.1"/>
    </source>
</evidence>
<dbReference type="Gene3D" id="2.60.120.620">
    <property type="entry name" value="q2cbj1_9rhob like domain"/>
    <property type="match status" value="2"/>
</dbReference>
<name>A0A8H3J954_9LECA</name>
<dbReference type="AlphaFoldDB" id="A0A8H3J954"/>
<gene>
    <name evidence="1" type="ORF">ALECFALPRED_010419</name>
</gene>
<protein>
    <recommendedName>
        <fullName evidence="3">Phytanoyl-CoA dioxygenase</fullName>
    </recommendedName>
</protein>
<keyword evidence="2" id="KW-1185">Reference proteome</keyword>
<dbReference type="Proteomes" id="UP000664203">
    <property type="component" value="Unassembled WGS sequence"/>
</dbReference>
<dbReference type="OrthoDB" id="445007at2759"/>
<dbReference type="EMBL" id="CAJPDR010000860">
    <property type="protein sequence ID" value="CAF9943001.1"/>
    <property type="molecule type" value="Genomic_DNA"/>
</dbReference>
<reference evidence="1" key="1">
    <citation type="submission" date="2021-03" db="EMBL/GenBank/DDBJ databases">
        <authorList>
            <person name="Tagirdzhanova G."/>
        </authorList>
    </citation>
    <scope>NUCLEOTIDE SEQUENCE</scope>
</reference>
<dbReference type="Pfam" id="PF05721">
    <property type="entry name" value="PhyH"/>
    <property type="match status" value="1"/>
</dbReference>
<evidence type="ECO:0008006" key="3">
    <source>
        <dbReference type="Google" id="ProtNLM"/>
    </source>
</evidence>
<comment type="caution">
    <text evidence="1">The sequence shown here is derived from an EMBL/GenBank/DDBJ whole genome shotgun (WGS) entry which is preliminary data.</text>
</comment>
<evidence type="ECO:0000313" key="2">
    <source>
        <dbReference type="Proteomes" id="UP000664203"/>
    </source>
</evidence>
<organism evidence="1 2">
    <name type="scientific">Alectoria fallacina</name>
    <dbReference type="NCBI Taxonomy" id="1903189"/>
    <lineage>
        <taxon>Eukaryota</taxon>
        <taxon>Fungi</taxon>
        <taxon>Dikarya</taxon>
        <taxon>Ascomycota</taxon>
        <taxon>Pezizomycotina</taxon>
        <taxon>Lecanoromycetes</taxon>
        <taxon>OSLEUM clade</taxon>
        <taxon>Lecanoromycetidae</taxon>
        <taxon>Lecanorales</taxon>
        <taxon>Lecanorineae</taxon>
        <taxon>Parmeliaceae</taxon>
        <taxon>Alectoria</taxon>
    </lineage>
</organism>
<proteinExistence type="predicted"/>
<accession>A0A8H3J954</accession>
<dbReference type="InterPro" id="IPR008775">
    <property type="entry name" value="Phytyl_CoA_dOase-like"/>
</dbReference>